<dbReference type="Pfam" id="PF13372">
    <property type="entry name" value="Alginate_exp"/>
    <property type="match status" value="1"/>
</dbReference>
<evidence type="ECO:0000313" key="3">
    <source>
        <dbReference type="EMBL" id="CAL15836.1"/>
    </source>
</evidence>
<dbReference type="Proteomes" id="UP000008871">
    <property type="component" value="Chromosome"/>
</dbReference>
<protein>
    <submittedName>
        <fullName evidence="3">Outer membrane alginate export protein</fullName>
    </submittedName>
</protein>
<accession>Q0VSL2</accession>
<reference evidence="3 4" key="1">
    <citation type="journal article" date="2006" name="Nat. Biotechnol.">
        <title>Genome sequence of the ubiquitous hydrocarbon-degrading marine bacterium Alcanivorax borkumensis.</title>
        <authorList>
            <person name="Schneiker S."/>
            <person name="Martins dos Santos V.A.P."/>
            <person name="Bartels D."/>
            <person name="Bekel T."/>
            <person name="Brecht M."/>
            <person name="Buhrmester J."/>
            <person name="Chernikova T.N."/>
            <person name="Denaro R."/>
            <person name="Ferrer M."/>
            <person name="Gertler C."/>
            <person name="Goesmann A."/>
            <person name="Golyshina O.V."/>
            <person name="Kaminski F."/>
            <person name="Khachane A.N."/>
            <person name="Lang S."/>
            <person name="Linke B."/>
            <person name="McHardy A.C."/>
            <person name="Meyer F."/>
            <person name="Nechitaylo T."/>
            <person name="Puehler A."/>
            <person name="Regenhardt D."/>
            <person name="Rupp O."/>
            <person name="Sabirova J.S."/>
            <person name="Selbitschka W."/>
            <person name="Yakimov M.M."/>
            <person name="Timmis K.N."/>
            <person name="Vorhoelter F.-J."/>
            <person name="Weidner S."/>
            <person name="Kaiser O."/>
            <person name="Golyshin P.N."/>
        </authorList>
    </citation>
    <scope>NUCLEOTIDE SEQUENCE [LARGE SCALE GENOMIC DNA]</scope>
    <source>
        <strain evidence="4">ATCC 700651 / DSM 11573 / NCIMB 13689 / SK2</strain>
    </source>
</reference>
<name>Q0VSL2_ALCBS</name>
<dbReference type="KEGG" id="abo:ABO_0388"/>
<organism evidence="3 4">
    <name type="scientific">Alcanivorax borkumensis (strain ATCC 700651 / DSM 11573 / NCIMB 13689 / SK2)</name>
    <dbReference type="NCBI Taxonomy" id="393595"/>
    <lineage>
        <taxon>Bacteria</taxon>
        <taxon>Pseudomonadati</taxon>
        <taxon>Pseudomonadota</taxon>
        <taxon>Gammaproteobacteria</taxon>
        <taxon>Oceanospirillales</taxon>
        <taxon>Alcanivoracaceae</taxon>
        <taxon>Alcanivorax</taxon>
    </lineage>
</organism>
<sequence length="460" mass="52179">MSRCLSNSASLLLIVLAGNVAAATPLPIHTYDQRLYLTAGESPDYLKPYTDDQTELNGLLRYEPRYYWRSGDSEWHRWDAQLRAKLLVATGRPSSLQADETDSIREDEHYAELRDAWVRRRMLFGSPSLSLALGRQSYKDEEGVIWDLPMESLNLDYRSTLWRANLAVGQQLTTWRSDGSDLDPRDDGIVRMLAGVGHQWRPGHWWDLQLHYQDDTSGDPEDRLEGLMDARDFTGYWGGVRLHGEGGEATAVGYTVNALFQQGDLKSYAIDGDGNRVDRENRLLGYLVQGELYSRIDSLDWRPVLGVRAATTDEPSLSVNDGYFQSRVQSNRRSGVAELSTGVLGDLLDYEMNNLAYAAAWYRQQLWPRAEMEVLTGTVRRLNNSVTVNSPINNPLVDGEDRLGNVVNVALGWQSFPLALSERRQMQVSARLSYSVFYMGEAYQRPDKNHQLLFVVAGRW</sequence>
<feature type="signal peptide" evidence="1">
    <location>
        <begin position="1"/>
        <end position="22"/>
    </location>
</feature>
<keyword evidence="1" id="KW-0732">Signal</keyword>
<dbReference type="EMBL" id="AM286690">
    <property type="protein sequence ID" value="CAL15836.1"/>
    <property type="molecule type" value="Genomic_DNA"/>
</dbReference>
<keyword evidence="4" id="KW-1185">Reference proteome</keyword>
<dbReference type="InterPro" id="IPR053728">
    <property type="entry name" value="Alginate_Permeability_Chnl"/>
</dbReference>
<dbReference type="AlphaFoldDB" id="Q0VSL2"/>
<dbReference type="eggNOG" id="ENOG5030R50">
    <property type="taxonomic scope" value="Bacteria"/>
</dbReference>
<proteinExistence type="predicted"/>
<dbReference type="InterPro" id="IPR025388">
    <property type="entry name" value="Alginate_export_dom"/>
</dbReference>
<feature type="domain" description="Alginate export" evidence="2">
    <location>
        <begin position="98"/>
        <end position="447"/>
    </location>
</feature>
<dbReference type="STRING" id="393595.ABO_0388"/>
<dbReference type="RefSeq" id="WP_011587682.1">
    <property type="nucleotide sequence ID" value="NC_008260.1"/>
</dbReference>
<feature type="chain" id="PRO_5004178904" evidence="1">
    <location>
        <begin position="23"/>
        <end position="460"/>
    </location>
</feature>
<dbReference type="HOGENOM" id="CLU_577290_0_0_6"/>
<dbReference type="Gene3D" id="2.40.160.100">
    <property type="match status" value="1"/>
</dbReference>
<gene>
    <name evidence="3" type="primary">algE</name>
    <name evidence="3" type="ordered locus">ABO_0388</name>
</gene>
<evidence type="ECO:0000259" key="2">
    <source>
        <dbReference type="Pfam" id="PF13372"/>
    </source>
</evidence>
<evidence type="ECO:0000256" key="1">
    <source>
        <dbReference type="SAM" id="SignalP"/>
    </source>
</evidence>
<evidence type="ECO:0000313" key="4">
    <source>
        <dbReference type="Proteomes" id="UP000008871"/>
    </source>
</evidence>
<dbReference type="TCDB" id="1.B.13.1.7">
    <property type="family name" value="the alginate export porin (aep) family"/>
</dbReference>